<dbReference type="EMBL" id="JAVLAM010000001">
    <property type="protein sequence ID" value="MDT7014183.1"/>
    <property type="molecule type" value="Genomic_DNA"/>
</dbReference>
<dbReference type="InterPro" id="IPR018647">
    <property type="entry name" value="SLFN_3-like_DNA/RNA_helicase"/>
</dbReference>
<reference evidence="2" key="1">
    <citation type="submission" date="2023-08" db="EMBL/GenBank/DDBJ databases">
        <authorList>
            <person name="Page C.A."/>
            <person name="Perez-Diaz I.M."/>
        </authorList>
    </citation>
    <scope>NUCLEOTIDE SEQUENCE</scope>
    <source>
        <strain evidence="2">3.8.38</strain>
    </source>
</reference>
<protein>
    <submittedName>
        <fullName evidence="2">DUF2075 domain-containing protein</fullName>
    </submittedName>
</protein>
<feature type="domain" description="Schlafen group 3-like DNA/RNA helicase" evidence="1">
    <location>
        <begin position="42"/>
        <end position="391"/>
    </location>
</feature>
<organism evidence="2 3">
    <name type="scientific">Levilactobacillus namurensis</name>
    <dbReference type="NCBI Taxonomy" id="380393"/>
    <lineage>
        <taxon>Bacteria</taxon>
        <taxon>Bacillati</taxon>
        <taxon>Bacillota</taxon>
        <taxon>Bacilli</taxon>
        <taxon>Lactobacillales</taxon>
        <taxon>Lactobacillaceae</taxon>
        <taxon>Levilactobacillus</taxon>
    </lineage>
</organism>
<dbReference type="Gene3D" id="3.40.50.300">
    <property type="entry name" value="P-loop containing nucleotide triphosphate hydrolases"/>
    <property type="match status" value="1"/>
</dbReference>
<accession>A0AAW8W612</accession>
<evidence type="ECO:0000313" key="2">
    <source>
        <dbReference type="EMBL" id="MDT7014183.1"/>
    </source>
</evidence>
<sequence>MQPSNAALDKISPELPLTPDQEHLVQHMYHFITSHINGQHPAVFSLYGDAGTGKSVVLAHLFNRVQSANRTQPASPLAGTTNYFLVNHPEILKVYRAIAGQQPHLYKKDFQRPTTLINQIAQEKTSADVLIIDEAHLLLSQADHYNNFYGDNQLASLMQTAKVIVVVFDETQVLRMKSFWTEQRLEHLVAPYPHERYRLTHQFRMHASDALVRWINAFTHHDLRPVPSSGGPQYDLRIFADAEEMRQAIVQRNQETGLARIVSTSGYPSTLDGGKHYIQEGRFRLPWDQYNYTQTPWAELPQTINEVGSIYTCQGFDLNYVGVILGPPVTLAANGQLTIDLAKYTDVETFKRRPDLTDPHQLQLIKEQLVLNSINVLMKRGVHGLYLYAHDPQLREFLLNHQC</sequence>
<evidence type="ECO:0000259" key="1">
    <source>
        <dbReference type="Pfam" id="PF09848"/>
    </source>
</evidence>
<dbReference type="AlphaFoldDB" id="A0AAW8W612"/>
<proteinExistence type="predicted"/>
<gene>
    <name evidence="2" type="ORF">RI532_07165</name>
</gene>
<name>A0AAW8W612_9LACO</name>
<comment type="caution">
    <text evidence="2">The sequence shown here is derived from an EMBL/GenBank/DDBJ whole genome shotgun (WGS) entry which is preliminary data.</text>
</comment>
<dbReference type="RefSeq" id="WP_313845567.1">
    <property type="nucleotide sequence ID" value="NZ_JAVLAM010000001.1"/>
</dbReference>
<evidence type="ECO:0000313" key="3">
    <source>
        <dbReference type="Proteomes" id="UP001254075"/>
    </source>
</evidence>
<dbReference type="Proteomes" id="UP001254075">
    <property type="component" value="Unassembled WGS sequence"/>
</dbReference>
<dbReference type="Pfam" id="PF09848">
    <property type="entry name" value="SLFN-g3_helicase"/>
    <property type="match status" value="1"/>
</dbReference>
<dbReference type="SUPFAM" id="SSF52540">
    <property type="entry name" value="P-loop containing nucleoside triphosphate hydrolases"/>
    <property type="match status" value="1"/>
</dbReference>
<dbReference type="InterPro" id="IPR027417">
    <property type="entry name" value="P-loop_NTPase"/>
</dbReference>